<accession>H5TBM3</accession>
<dbReference type="Pfam" id="PF11127">
    <property type="entry name" value="YgaP-like_TM"/>
    <property type="match status" value="1"/>
</dbReference>
<dbReference type="SMART" id="SM00450">
    <property type="entry name" value="RHOD"/>
    <property type="match status" value="1"/>
</dbReference>
<dbReference type="Gene3D" id="6.10.140.1340">
    <property type="match status" value="1"/>
</dbReference>
<dbReference type="PANTHER" id="PTHR43031">
    <property type="entry name" value="FAD-DEPENDENT OXIDOREDUCTASE"/>
    <property type="match status" value="1"/>
</dbReference>
<dbReference type="Gene3D" id="3.40.250.10">
    <property type="entry name" value="Rhodanese-like domain"/>
    <property type="match status" value="1"/>
</dbReference>
<keyword evidence="1" id="KW-0812">Transmembrane</keyword>
<reference evidence="3 4" key="1">
    <citation type="journal article" date="2012" name="J. Bacteriol.">
        <title>Genome sequence of proteorhodopsin-containing sea ice bacterium Glaciecola punicea ACAM 611T.</title>
        <authorList>
            <person name="Qin Q.-L."/>
            <person name="Xie B.-B."/>
            <person name="Shu Y.-L."/>
            <person name="Rong J.-C."/>
            <person name="Zhao D.-L."/>
            <person name="Zhang X.-Y."/>
            <person name="Chen X.-L."/>
            <person name="Zhou B.-C."/>
            <person name="Zhanga Y.-Z."/>
        </authorList>
    </citation>
    <scope>NUCLEOTIDE SEQUENCE [LARGE SCALE GENOMIC DNA]</scope>
    <source>
        <strain evidence="3 4">ACAM 611</strain>
    </source>
</reference>
<dbReference type="AlphaFoldDB" id="H5TBM3"/>
<dbReference type="RefSeq" id="WP_006005031.1">
    <property type="nucleotide sequence ID" value="NZ_BAET01000014.1"/>
</dbReference>
<dbReference type="SUPFAM" id="SSF52821">
    <property type="entry name" value="Rhodanese/Cell cycle control phosphatase"/>
    <property type="match status" value="1"/>
</dbReference>
<keyword evidence="4" id="KW-1185">Reference proteome</keyword>
<name>H5TBM3_9ALTE</name>
<evidence type="ECO:0000313" key="4">
    <source>
        <dbReference type="Proteomes" id="UP000053586"/>
    </source>
</evidence>
<organism evidence="3 4">
    <name type="scientific">Glaciecola punicea ACAM 611</name>
    <dbReference type="NCBI Taxonomy" id="1121923"/>
    <lineage>
        <taxon>Bacteria</taxon>
        <taxon>Pseudomonadati</taxon>
        <taxon>Pseudomonadota</taxon>
        <taxon>Gammaproteobacteria</taxon>
        <taxon>Alteromonadales</taxon>
        <taxon>Alteromonadaceae</taxon>
        <taxon>Glaciecola</taxon>
    </lineage>
</organism>
<dbReference type="EMBL" id="BAET01000014">
    <property type="protein sequence ID" value="GAB55700.1"/>
    <property type="molecule type" value="Genomic_DNA"/>
</dbReference>
<dbReference type="InterPro" id="IPR036873">
    <property type="entry name" value="Rhodanese-like_dom_sf"/>
</dbReference>
<dbReference type="InterPro" id="IPR050229">
    <property type="entry name" value="GlpE_sulfurtransferase"/>
</dbReference>
<feature type="transmembrane region" description="Helical" evidence="1">
    <location>
        <begin position="144"/>
        <end position="165"/>
    </location>
</feature>
<dbReference type="eggNOG" id="COG0607">
    <property type="taxonomic scope" value="Bacteria"/>
</dbReference>
<gene>
    <name evidence="3" type="primary">ygaP</name>
    <name evidence="3" type="ORF">GPUN_1583</name>
</gene>
<reference evidence="3 4" key="2">
    <citation type="journal article" date="2017" name="Antonie Van Leeuwenhoek">
        <title>Rhizobium rhizosphaerae sp. nov., a novel species isolated from rice rhizosphere.</title>
        <authorList>
            <person name="Zhao J.J."/>
            <person name="Zhang J."/>
            <person name="Zhang R.J."/>
            <person name="Zhang C.W."/>
            <person name="Yin H.Q."/>
            <person name="Zhang X.X."/>
        </authorList>
    </citation>
    <scope>NUCLEOTIDE SEQUENCE [LARGE SCALE GENOMIC DNA]</scope>
    <source>
        <strain evidence="3 4">ACAM 611</strain>
    </source>
</reference>
<dbReference type="CDD" id="cd00158">
    <property type="entry name" value="RHOD"/>
    <property type="match status" value="1"/>
</dbReference>
<dbReference type="InterPro" id="IPR021309">
    <property type="entry name" value="YgaP-like_TM"/>
</dbReference>
<proteinExistence type="predicted"/>
<sequence>MSVREISAKQAKEIIEQEKAQLIDVREPAEHANLHIPNAKLYPGGRISAKGIEDPEQALIIYCQKGGRGKSACEKLLSENPSLKVYNITGGIEHWQESGFDTQKGTSNVLPLDRQVQLSIGTMLLMFSILTLAVAPAFVWAVTFIGMGLFIAGSTGFCGLARVVAMMPWNQRV</sequence>
<dbReference type="Proteomes" id="UP000053586">
    <property type="component" value="Unassembled WGS sequence"/>
</dbReference>
<dbReference type="Pfam" id="PF00581">
    <property type="entry name" value="Rhodanese"/>
    <property type="match status" value="1"/>
</dbReference>
<feature type="domain" description="Rhodanese" evidence="2">
    <location>
        <begin position="16"/>
        <end position="104"/>
    </location>
</feature>
<dbReference type="STRING" id="56804.BAE46_09765"/>
<dbReference type="InterPro" id="IPR001763">
    <property type="entry name" value="Rhodanese-like_dom"/>
</dbReference>
<keyword evidence="1" id="KW-1133">Transmembrane helix</keyword>
<evidence type="ECO:0000256" key="1">
    <source>
        <dbReference type="SAM" id="Phobius"/>
    </source>
</evidence>
<dbReference type="PROSITE" id="PS50206">
    <property type="entry name" value="RHODANESE_3"/>
    <property type="match status" value="1"/>
</dbReference>
<evidence type="ECO:0000313" key="3">
    <source>
        <dbReference type="EMBL" id="GAB55700.1"/>
    </source>
</evidence>
<evidence type="ECO:0000259" key="2">
    <source>
        <dbReference type="PROSITE" id="PS50206"/>
    </source>
</evidence>
<keyword evidence="1" id="KW-0472">Membrane</keyword>
<feature type="transmembrane region" description="Helical" evidence="1">
    <location>
        <begin position="118"/>
        <end position="138"/>
    </location>
</feature>
<protein>
    <submittedName>
        <fullName evidence="3">Inner membrane protein ygaP</fullName>
    </submittedName>
</protein>
<comment type="caution">
    <text evidence="3">The sequence shown here is derived from an EMBL/GenBank/DDBJ whole genome shotgun (WGS) entry which is preliminary data.</text>
</comment>
<dbReference type="PANTHER" id="PTHR43031:SF16">
    <property type="entry name" value="OXIDOREDUCTASE"/>
    <property type="match status" value="1"/>
</dbReference>
<dbReference type="OrthoDB" id="9791096at2"/>